<organism evidence="1 2">
    <name type="scientific">Trifolium pratense</name>
    <name type="common">Red clover</name>
    <dbReference type="NCBI Taxonomy" id="57577"/>
    <lineage>
        <taxon>Eukaryota</taxon>
        <taxon>Viridiplantae</taxon>
        <taxon>Streptophyta</taxon>
        <taxon>Embryophyta</taxon>
        <taxon>Tracheophyta</taxon>
        <taxon>Spermatophyta</taxon>
        <taxon>Magnoliopsida</taxon>
        <taxon>eudicotyledons</taxon>
        <taxon>Gunneridae</taxon>
        <taxon>Pentapetalae</taxon>
        <taxon>rosids</taxon>
        <taxon>fabids</taxon>
        <taxon>Fabales</taxon>
        <taxon>Fabaceae</taxon>
        <taxon>Papilionoideae</taxon>
        <taxon>50 kb inversion clade</taxon>
        <taxon>NPAAA clade</taxon>
        <taxon>Hologalegina</taxon>
        <taxon>IRL clade</taxon>
        <taxon>Trifolieae</taxon>
        <taxon>Trifolium</taxon>
    </lineage>
</organism>
<comment type="caution">
    <text evidence="1">The sequence shown here is derived from an EMBL/GenBank/DDBJ whole genome shotgun (WGS) entry which is preliminary data.</text>
</comment>
<reference evidence="1 2" key="2">
    <citation type="journal article" date="2017" name="Front. Plant Sci.">
        <title>Gene Classification and Mining of Molecular Markers Useful in Red Clover (Trifolium pratense) Breeding.</title>
        <authorList>
            <person name="Istvanek J."/>
            <person name="Dluhosova J."/>
            <person name="Dluhos P."/>
            <person name="Patkova L."/>
            <person name="Nedelnik J."/>
            <person name="Repkova J."/>
        </authorList>
    </citation>
    <scope>NUCLEOTIDE SEQUENCE [LARGE SCALE GENOMIC DNA]</scope>
    <source>
        <strain evidence="2">cv. Tatra</strain>
        <tissue evidence="1">Young leaves</tissue>
    </source>
</reference>
<sequence>MKQWADKKRRDIEFQVQPKEVQGVRQLLNGTEEVRIVWEGLPDSDKTWEEAAVINQRKGRKGNREEGESACGKQLGRMEGKHNEAVVEFGGEITDCLGGRQGVKDEIEEINRHMGQEGIKENLMSDVNHSGMVMEFGAD</sequence>
<evidence type="ECO:0008006" key="3">
    <source>
        <dbReference type="Google" id="ProtNLM"/>
    </source>
</evidence>
<evidence type="ECO:0000313" key="1">
    <source>
        <dbReference type="EMBL" id="PNY06837.1"/>
    </source>
</evidence>
<accession>A0A2K3NUX1</accession>
<gene>
    <name evidence="1" type="ORF">L195_g003316</name>
</gene>
<dbReference type="AlphaFoldDB" id="A0A2K3NUX1"/>
<reference evidence="1 2" key="1">
    <citation type="journal article" date="2014" name="Am. J. Bot.">
        <title>Genome assembly and annotation for red clover (Trifolium pratense; Fabaceae).</title>
        <authorList>
            <person name="Istvanek J."/>
            <person name="Jaros M."/>
            <person name="Krenek A."/>
            <person name="Repkova J."/>
        </authorList>
    </citation>
    <scope>NUCLEOTIDE SEQUENCE [LARGE SCALE GENOMIC DNA]</scope>
    <source>
        <strain evidence="2">cv. Tatra</strain>
        <tissue evidence="1">Young leaves</tissue>
    </source>
</reference>
<proteinExistence type="predicted"/>
<evidence type="ECO:0000313" key="2">
    <source>
        <dbReference type="Proteomes" id="UP000236291"/>
    </source>
</evidence>
<dbReference type="Proteomes" id="UP000236291">
    <property type="component" value="Unassembled WGS sequence"/>
</dbReference>
<name>A0A2K3NUX1_TRIPR</name>
<dbReference type="EMBL" id="ASHM01001531">
    <property type="protein sequence ID" value="PNY06837.1"/>
    <property type="molecule type" value="Genomic_DNA"/>
</dbReference>
<protein>
    <recommendedName>
        <fullName evidence="3">Chromo domain-containing protein</fullName>
    </recommendedName>
</protein>